<gene>
    <name evidence="2" type="ORF">OHV25_03630</name>
</gene>
<dbReference type="GO" id="GO:0008218">
    <property type="term" value="P:bioluminescence"/>
    <property type="evidence" value="ECO:0007669"/>
    <property type="project" value="InterPro"/>
</dbReference>
<dbReference type="GO" id="GO:0047474">
    <property type="term" value="F:long-chain fatty acid--protein ligase activity"/>
    <property type="evidence" value="ECO:0007669"/>
    <property type="project" value="InterPro"/>
</dbReference>
<feature type="domain" description="Acyl-protein synthetase LuxE" evidence="1">
    <location>
        <begin position="57"/>
        <end position="397"/>
    </location>
</feature>
<dbReference type="Pfam" id="PF04443">
    <property type="entry name" value="LuxE"/>
    <property type="match status" value="1"/>
</dbReference>
<name>A0AAU2GRN1_9ACTN</name>
<dbReference type="InterPro" id="IPR042099">
    <property type="entry name" value="ANL_N_sf"/>
</dbReference>
<evidence type="ECO:0000313" key="2">
    <source>
        <dbReference type="EMBL" id="WTU38718.1"/>
    </source>
</evidence>
<proteinExistence type="predicted"/>
<sequence>MTMSLAPDARPAHLKYFDPLPVPDATALGHLQRLGDLRDPYATGPAVDELFAAAVNEVTAWHAEGSPFYRRVWQEHVRRGATALRTADDAATLPLIHANFFKSHEVTSIPPEHVVAHLTSSGTSGQKSQMFFDSWSIGSVMRMAAFVLDHYGFVTPDQPNNYLLYSYEPTDRLQLGTAFTDNFLCDLAPVNRRAFALRAVGDEHVFDAFGCVDTLLRYAEEDVPVRLLGFPSFLWFTLERMRAMGVPPLNLRADSFIYLGGGWKGHSGRQIGKHELYDRVEEQLGIPHHRVRDSYGAVEHGVTYAECARHHLHAPVWSRIFARDVTTLRPLPYGEKGYLHCVAPFMTSVPVHSVVMGDLVSIHPGEECGCGLDTPWFEIHGRAGTSTNRSCAVAAAELLNKEAS</sequence>
<evidence type="ECO:0000259" key="1">
    <source>
        <dbReference type="Pfam" id="PF04443"/>
    </source>
</evidence>
<organism evidence="2">
    <name type="scientific">Streptomyces sp. NBC_00060</name>
    <dbReference type="NCBI Taxonomy" id="2975636"/>
    <lineage>
        <taxon>Bacteria</taxon>
        <taxon>Bacillati</taxon>
        <taxon>Actinomycetota</taxon>
        <taxon>Actinomycetes</taxon>
        <taxon>Kitasatosporales</taxon>
        <taxon>Streptomycetaceae</taxon>
        <taxon>Streptomyces</taxon>
    </lineage>
</organism>
<dbReference type="AlphaFoldDB" id="A0AAU2GRN1"/>
<dbReference type="InterPro" id="IPR007534">
    <property type="entry name" value="LuxE"/>
</dbReference>
<dbReference type="EMBL" id="CP108253">
    <property type="protein sequence ID" value="WTU38718.1"/>
    <property type="molecule type" value="Genomic_DNA"/>
</dbReference>
<accession>A0AAU2GRN1</accession>
<protein>
    <submittedName>
        <fullName evidence="2">Acyl-protein synthase</fullName>
    </submittedName>
</protein>
<reference evidence="2" key="1">
    <citation type="submission" date="2022-10" db="EMBL/GenBank/DDBJ databases">
        <title>The complete genomes of actinobacterial strains from the NBC collection.</title>
        <authorList>
            <person name="Joergensen T.S."/>
            <person name="Alvarez Arevalo M."/>
            <person name="Sterndorff E.B."/>
            <person name="Faurdal D."/>
            <person name="Vuksanovic O."/>
            <person name="Mourched A.-S."/>
            <person name="Charusanti P."/>
            <person name="Shaw S."/>
            <person name="Blin K."/>
            <person name="Weber T."/>
        </authorList>
    </citation>
    <scope>NUCLEOTIDE SEQUENCE</scope>
    <source>
        <strain evidence="2">NBC_00060</strain>
    </source>
</reference>
<dbReference type="Gene3D" id="3.40.50.12780">
    <property type="entry name" value="N-terminal domain of ligase-like"/>
    <property type="match status" value="1"/>
</dbReference>